<keyword evidence="2" id="KW-1185">Reference proteome</keyword>
<dbReference type="Proteomes" id="UP000054279">
    <property type="component" value="Unassembled WGS sequence"/>
</dbReference>
<protein>
    <submittedName>
        <fullName evidence="1">Uncharacterized protein</fullName>
    </submittedName>
</protein>
<evidence type="ECO:0000313" key="2">
    <source>
        <dbReference type="Proteomes" id="UP000054279"/>
    </source>
</evidence>
<reference evidence="1 2" key="1">
    <citation type="submission" date="2014-06" db="EMBL/GenBank/DDBJ databases">
        <title>Evolutionary Origins and Diversification of the Mycorrhizal Mutualists.</title>
        <authorList>
            <consortium name="DOE Joint Genome Institute"/>
            <consortium name="Mycorrhizal Genomics Consortium"/>
            <person name="Kohler A."/>
            <person name="Kuo A."/>
            <person name="Nagy L.G."/>
            <person name="Floudas D."/>
            <person name="Copeland A."/>
            <person name="Barry K.W."/>
            <person name="Cichocki N."/>
            <person name="Veneault-Fourrey C."/>
            <person name="LaButti K."/>
            <person name="Lindquist E.A."/>
            <person name="Lipzen A."/>
            <person name="Lundell T."/>
            <person name="Morin E."/>
            <person name="Murat C."/>
            <person name="Riley R."/>
            <person name="Ohm R."/>
            <person name="Sun H."/>
            <person name="Tunlid A."/>
            <person name="Henrissat B."/>
            <person name="Grigoriev I.V."/>
            <person name="Hibbett D.S."/>
            <person name="Martin F."/>
        </authorList>
    </citation>
    <scope>NUCLEOTIDE SEQUENCE [LARGE SCALE GENOMIC DNA]</scope>
    <source>
        <strain evidence="1 2">SS14</strain>
    </source>
</reference>
<dbReference type="OrthoDB" id="3364670at2759"/>
<dbReference type="PANTHER" id="PTHR33096">
    <property type="entry name" value="CXC2 DOMAIN-CONTAINING PROTEIN"/>
    <property type="match status" value="1"/>
</dbReference>
<dbReference type="HOGENOM" id="CLU_091791_1_0_1"/>
<name>A0A0C9V570_SPHS4</name>
<gene>
    <name evidence="1" type="ORF">M422DRAFT_184280</name>
</gene>
<dbReference type="AlphaFoldDB" id="A0A0C9V570"/>
<dbReference type="Pfam" id="PF18758">
    <property type="entry name" value="KDZ"/>
    <property type="match status" value="1"/>
</dbReference>
<organism evidence="1 2">
    <name type="scientific">Sphaerobolus stellatus (strain SS14)</name>
    <dbReference type="NCBI Taxonomy" id="990650"/>
    <lineage>
        <taxon>Eukaryota</taxon>
        <taxon>Fungi</taxon>
        <taxon>Dikarya</taxon>
        <taxon>Basidiomycota</taxon>
        <taxon>Agaricomycotina</taxon>
        <taxon>Agaricomycetes</taxon>
        <taxon>Phallomycetidae</taxon>
        <taxon>Geastrales</taxon>
        <taxon>Sphaerobolaceae</taxon>
        <taxon>Sphaerobolus</taxon>
    </lineage>
</organism>
<accession>A0A0C9V570</accession>
<sequence length="137" mass="15957">MLCRHDRLLWVVNLTSAGEKQFYVYALLERLFQELPGDWDVGLLYDIACQIQRSMMKWGFLKDVFPRMHFAVSVFHAYGHQWACQLVYHPRKCEGFGLTDGEGCERFWSSIKRLIPSLRISGVCRSLSLVIHCILTT</sequence>
<dbReference type="PANTHER" id="PTHR33096:SF1">
    <property type="entry name" value="CXC1-LIKE CYSTEINE CLUSTER ASSOCIATED WITH KDZ TRANSPOSASES DOMAIN-CONTAINING PROTEIN"/>
    <property type="match status" value="1"/>
</dbReference>
<dbReference type="InterPro" id="IPR040521">
    <property type="entry name" value="KDZ"/>
</dbReference>
<proteinExistence type="predicted"/>
<evidence type="ECO:0000313" key="1">
    <source>
        <dbReference type="EMBL" id="KIJ32650.1"/>
    </source>
</evidence>
<dbReference type="EMBL" id="KN837224">
    <property type="protein sequence ID" value="KIJ32650.1"/>
    <property type="molecule type" value="Genomic_DNA"/>
</dbReference>